<dbReference type="EMBL" id="DXEV01000015">
    <property type="protein sequence ID" value="HIX55939.1"/>
    <property type="molecule type" value="Genomic_DNA"/>
</dbReference>
<name>A0A9D1WBJ4_9GAMM</name>
<reference evidence="7" key="2">
    <citation type="submission" date="2021-04" db="EMBL/GenBank/DDBJ databases">
        <authorList>
            <person name="Gilroy R."/>
        </authorList>
    </citation>
    <scope>NUCLEOTIDE SEQUENCE</scope>
    <source>
        <strain evidence="7">USASDec5-558</strain>
    </source>
</reference>
<keyword evidence="2" id="KW-0067">ATP-binding</keyword>
<dbReference type="InterPro" id="IPR003959">
    <property type="entry name" value="ATPase_AAA_core"/>
</dbReference>
<comment type="caution">
    <text evidence="7">The sequence shown here is derived from an EMBL/GenBank/DDBJ whole genome shotgun (WGS) entry which is preliminary data.</text>
</comment>
<evidence type="ECO:0000313" key="8">
    <source>
        <dbReference type="Proteomes" id="UP000886829"/>
    </source>
</evidence>
<dbReference type="Gene3D" id="3.40.50.300">
    <property type="entry name" value="P-loop containing nucleotide triphosphate hydrolases"/>
    <property type="match status" value="1"/>
</dbReference>
<dbReference type="InterPro" id="IPR041569">
    <property type="entry name" value="AAA_lid_3"/>
</dbReference>
<protein>
    <recommendedName>
        <fullName evidence="4">Uncharacterized AAA domain-containing protein ycf46</fullName>
    </recommendedName>
</protein>
<dbReference type="InterPro" id="IPR052381">
    <property type="entry name" value="AAA_domain_protein"/>
</dbReference>
<keyword evidence="1" id="KW-0547">Nucleotide-binding</keyword>
<keyword evidence="5" id="KW-0175">Coiled coil</keyword>
<dbReference type="Pfam" id="PF00004">
    <property type="entry name" value="AAA"/>
    <property type="match status" value="1"/>
</dbReference>
<comment type="similarity">
    <text evidence="3">Belongs to the AAA ATPase family. Highly divergent.</text>
</comment>
<dbReference type="InterPro" id="IPR027417">
    <property type="entry name" value="P-loop_NTPase"/>
</dbReference>
<evidence type="ECO:0000259" key="6">
    <source>
        <dbReference type="SMART" id="SM00382"/>
    </source>
</evidence>
<evidence type="ECO:0000256" key="2">
    <source>
        <dbReference type="ARBA" id="ARBA00022840"/>
    </source>
</evidence>
<feature type="domain" description="AAA+ ATPase" evidence="6">
    <location>
        <begin position="301"/>
        <end position="437"/>
    </location>
</feature>
<sequence>MKTEFVRQLIDYIESYRSIFFINHFDLVDVESIIERLQESATGTKFLVKGFNPALGQFDLQSMAAVDAGIKLQPGMVPQALFSFLRSCHEQELQAAFVASEAFDEAQESGENTAYLIDTAQIIVLQDCSAYLNEPEIVSMLKVMADKVRLQDHYQVVILLVSPVVVLPPTLEEYITLLDIPVPDYAEISKILRNYGDMLGIDIDSEAINELSRSLKGLNAFQIRQILNQAYHNSGAIAASDQYLVLQEKAQIIRKSGILELMNYTETINDIGGLESLKEWLTVREKIYKNFDRALRFGVDAPRGVLIFGMPGCGKSLCAKATAKKFGLPLTRLDVGRLLGKYVGESEHNMRRALSLAEAISPCVLWIDELEKAFAGVGSNGGGHEVTSRLFGQFLTWMQEKESSVFIVATANDISSLPTEFMRRGRFDEIFFVDLPDAAERKQILTIHLKKRGKWDLRLSIGEVVKATDGYSGADLESLVKDAVETAFLHDKDDITSEDLMRSVKNIRSISQTMSEKIKKLREIYEKYEIRNASSNRNGSSGSKS</sequence>
<dbReference type="GO" id="GO:0016887">
    <property type="term" value="F:ATP hydrolysis activity"/>
    <property type="evidence" value="ECO:0007669"/>
    <property type="project" value="InterPro"/>
</dbReference>
<evidence type="ECO:0000256" key="1">
    <source>
        <dbReference type="ARBA" id="ARBA00022741"/>
    </source>
</evidence>
<dbReference type="GO" id="GO:0005524">
    <property type="term" value="F:ATP binding"/>
    <property type="evidence" value="ECO:0007669"/>
    <property type="project" value="UniProtKB-KW"/>
</dbReference>
<dbReference type="PANTHER" id="PTHR42960">
    <property type="entry name" value="YCF46 PROTEIN"/>
    <property type="match status" value="1"/>
</dbReference>
<gene>
    <name evidence="7" type="ORF">H9850_00515</name>
</gene>
<proteinExistence type="inferred from homology"/>
<dbReference type="AlphaFoldDB" id="A0A9D1WBJ4"/>
<evidence type="ECO:0000256" key="3">
    <source>
        <dbReference type="ARBA" id="ARBA00038088"/>
    </source>
</evidence>
<dbReference type="SMART" id="SM00382">
    <property type="entry name" value="AAA"/>
    <property type="match status" value="1"/>
</dbReference>
<dbReference type="Pfam" id="PF17862">
    <property type="entry name" value="AAA_lid_3"/>
    <property type="match status" value="1"/>
</dbReference>
<evidence type="ECO:0000256" key="5">
    <source>
        <dbReference type="SAM" id="Coils"/>
    </source>
</evidence>
<reference evidence="7" key="1">
    <citation type="journal article" date="2021" name="PeerJ">
        <title>Extensive microbial diversity within the chicken gut microbiome revealed by metagenomics and culture.</title>
        <authorList>
            <person name="Gilroy R."/>
            <person name="Ravi A."/>
            <person name="Getino M."/>
            <person name="Pursley I."/>
            <person name="Horton D.L."/>
            <person name="Alikhan N.F."/>
            <person name="Baker D."/>
            <person name="Gharbi K."/>
            <person name="Hall N."/>
            <person name="Watson M."/>
            <person name="Adriaenssens E.M."/>
            <person name="Foster-Nyarko E."/>
            <person name="Jarju S."/>
            <person name="Secka A."/>
            <person name="Antonio M."/>
            <person name="Oren A."/>
            <person name="Chaudhuri R.R."/>
            <person name="La Ragione R."/>
            <person name="Hildebrand F."/>
            <person name="Pallen M.J."/>
        </authorList>
    </citation>
    <scope>NUCLEOTIDE SEQUENCE</scope>
    <source>
        <strain evidence="7">USASDec5-558</strain>
    </source>
</reference>
<dbReference type="PANTHER" id="PTHR42960:SF1">
    <property type="entry name" value="YCF46 PROTEIN"/>
    <property type="match status" value="1"/>
</dbReference>
<accession>A0A9D1WBJ4</accession>
<organism evidence="7 8">
    <name type="scientific">Candidatus Anaerobiospirillum pullistercoris</name>
    <dbReference type="NCBI Taxonomy" id="2838452"/>
    <lineage>
        <taxon>Bacteria</taxon>
        <taxon>Pseudomonadati</taxon>
        <taxon>Pseudomonadota</taxon>
        <taxon>Gammaproteobacteria</taxon>
        <taxon>Aeromonadales</taxon>
        <taxon>Succinivibrionaceae</taxon>
        <taxon>Anaerobiospirillum</taxon>
    </lineage>
</organism>
<dbReference type="Gene3D" id="1.10.8.60">
    <property type="match status" value="1"/>
</dbReference>
<dbReference type="InterPro" id="IPR003593">
    <property type="entry name" value="AAA+_ATPase"/>
</dbReference>
<dbReference type="Proteomes" id="UP000886829">
    <property type="component" value="Unassembled WGS sequence"/>
</dbReference>
<dbReference type="SUPFAM" id="SSF52540">
    <property type="entry name" value="P-loop containing nucleoside triphosphate hydrolases"/>
    <property type="match status" value="2"/>
</dbReference>
<evidence type="ECO:0000256" key="4">
    <source>
        <dbReference type="ARBA" id="ARBA00040480"/>
    </source>
</evidence>
<feature type="coiled-coil region" evidence="5">
    <location>
        <begin position="511"/>
        <end position="538"/>
    </location>
</feature>
<evidence type="ECO:0000313" key="7">
    <source>
        <dbReference type="EMBL" id="HIX55939.1"/>
    </source>
</evidence>